<name>A0ABV1FMK8_9BACT</name>
<dbReference type="Proteomes" id="UP001487296">
    <property type="component" value="Unassembled WGS sequence"/>
</dbReference>
<evidence type="ECO:0008006" key="3">
    <source>
        <dbReference type="Google" id="ProtNLM"/>
    </source>
</evidence>
<gene>
    <name evidence="1" type="ORF">AAAT34_01065</name>
</gene>
<proteinExistence type="predicted"/>
<dbReference type="InterPro" id="IPR011990">
    <property type="entry name" value="TPR-like_helical_dom_sf"/>
</dbReference>
<evidence type="ECO:0000313" key="2">
    <source>
        <dbReference type="Proteomes" id="UP001487296"/>
    </source>
</evidence>
<comment type="caution">
    <text evidence="1">The sequence shown here is derived from an EMBL/GenBank/DDBJ whole genome shotgun (WGS) entry which is preliminary data.</text>
</comment>
<keyword evidence="2" id="KW-1185">Reference proteome</keyword>
<protein>
    <recommendedName>
        <fullName evidence="3">Outer membrane protein beta-barrel domain-containing protein</fullName>
    </recommendedName>
</protein>
<dbReference type="SUPFAM" id="SSF48452">
    <property type="entry name" value="TPR-like"/>
    <property type="match status" value="1"/>
</dbReference>
<evidence type="ECO:0000313" key="1">
    <source>
        <dbReference type="EMBL" id="MEQ2485639.1"/>
    </source>
</evidence>
<organism evidence="1 2">
    <name type="scientific">Hallella faecis</name>
    <dbReference type="NCBI Taxonomy" id="2841596"/>
    <lineage>
        <taxon>Bacteria</taxon>
        <taxon>Pseudomonadati</taxon>
        <taxon>Bacteroidota</taxon>
        <taxon>Bacteroidia</taxon>
        <taxon>Bacteroidales</taxon>
        <taxon>Prevotellaceae</taxon>
        <taxon>Hallella</taxon>
    </lineage>
</organism>
<dbReference type="Gene3D" id="1.25.40.10">
    <property type="entry name" value="Tetratricopeptide repeat domain"/>
    <property type="match status" value="1"/>
</dbReference>
<reference evidence="1 2" key="1">
    <citation type="submission" date="2024-04" db="EMBL/GenBank/DDBJ databases">
        <title>Human intestinal bacterial collection.</title>
        <authorList>
            <person name="Pauvert C."/>
            <person name="Hitch T.C.A."/>
            <person name="Clavel T."/>
        </authorList>
    </citation>
    <scope>NUCLEOTIDE SEQUENCE [LARGE SCALE GENOMIC DNA]</scope>
    <source>
        <strain evidence="1 2">CLA-AA-H145</strain>
    </source>
</reference>
<dbReference type="EMBL" id="JBBNFP010000002">
    <property type="protein sequence ID" value="MEQ2485639.1"/>
    <property type="molecule type" value="Genomic_DNA"/>
</dbReference>
<dbReference type="RefSeq" id="WP_215758590.1">
    <property type="nucleotide sequence ID" value="NZ_JAHKBE010000001.1"/>
</dbReference>
<accession>A0ABV1FMK8</accession>
<sequence>MDKTANPYNTLAEGNDSIYYIEFPTGSRYRGRQLSIKSPGYNTVTISLEDLKPKQAVTLLAVDPNSMVDAGCYRGHRNRGLEELKKMNYNEARIQFEVATECSDVDTIENNENLALVDSIIYYRNKAELLFNMHNYREAANLYKKVLMYNSYDSYANDRQAECMLKYVDECSMMMEQAQYYDSEKQYQQALPLYRQIVENDCPSRLLAQQQINRIELLLNQRKNHSRVFTYEYTKDTPIGFSYGKYNMHKVGGFFGMSVNKNVFDMMRNDCTVGDMPEVNVNFGWTIKIASPVWVFFGPGATVKCYYGDYKPIGLKDKIYPNKDGFPNDPDNKLVVGSDQKEGSVYTNNDTKANAAWAISPVAGIAVKYSYFALRLTYQYRFAMDTNLKDFIGQQAFSVGVGVSF</sequence>